<protein>
    <submittedName>
        <fullName evidence="10">WRKY transcription factor 44 isoform X1</fullName>
    </submittedName>
</protein>
<feature type="compositionally biased region" description="Polar residues" evidence="7">
    <location>
        <begin position="285"/>
        <end position="299"/>
    </location>
</feature>
<keyword evidence="4" id="KW-0238">DNA-binding</keyword>
<keyword evidence="5" id="KW-0804">Transcription</keyword>
<evidence type="ECO:0000313" key="9">
    <source>
        <dbReference type="Proteomes" id="UP000189701"/>
    </source>
</evidence>
<keyword evidence="9" id="KW-1185">Reference proteome</keyword>
<sequence length="483" mass="53537">MEFIPVGSIEIRKQTKMEVNEGAKIAVARPVASRPRCPIYKSFSELLAGAIDISSTDVHSEMAITAIRPRTVRLKPATTNALVGDLSSQVATSGAPVGSRSDNILQSVEKPKVLYKPMAKLAPRKTITLLENKGTSASDQQQEVAETEAHVQSANEVKQQYDLKTESQQSRLAKSGQDKKIVHATIVSENTEEVEQSLINTSNVDRPSYDGYNWRKYGQKQVKGSEYPRSYYKCTHLKCPVKKKVERSFDGQIAEIVYRGEHNHPKPQPLKRNLSDGQGRAAVCNETSKGTNNPVWSNQRPQTRVGYICRMENQNDVGLPIQSAYSSKAACFYDPIAAAGMQTAARNSEDSAEGSKMLEADCDEPKTKRRKIEGQSNGAGTSGESAFPYTPNQNTTDSEITGDGFRWRKYGQKVVKGSSYPRSYYRCTSPKCNVRKFVERTTDDPKEFITTYEGKHNHGVPNRRPNSEASKTSSKSSAMKEKS</sequence>
<feature type="region of interest" description="Disordered" evidence="7">
    <location>
        <begin position="133"/>
        <end position="177"/>
    </location>
</feature>
<evidence type="ECO:0000256" key="3">
    <source>
        <dbReference type="ARBA" id="ARBA00023015"/>
    </source>
</evidence>
<evidence type="ECO:0000256" key="1">
    <source>
        <dbReference type="ARBA" id="ARBA00004123"/>
    </source>
</evidence>
<dbReference type="SMART" id="SM00774">
    <property type="entry name" value="WRKY"/>
    <property type="match status" value="2"/>
</dbReference>
<evidence type="ECO:0000256" key="6">
    <source>
        <dbReference type="ARBA" id="ARBA00023242"/>
    </source>
</evidence>
<keyword evidence="3" id="KW-0805">Transcription regulation</keyword>
<accession>A0A1U7W462</accession>
<dbReference type="OrthoDB" id="783645at2759"/>
<name>A0A1U7W462_NICSY</name>
<dbReference type="Proteomes" id="UP000189701">
    <property type="component" value="Unplaced"/>
</dbReference>
<feature type="region of interest" description="Disordered" evidence="7">
    <location>
        <begin position="450"/>
        <end position="483"/>
    </location>
</feature>
<feature type="compositionally biased region" description="Polar residues" evidence="7">
    <location>
        <begin position="133"/>
        <end position="158"/>
    </location>
</feature>
<evidence type="ECO:0000256" key="2">
    <source>
        <dbReference type="ARBA" id="ARBA00022737"/>
    </source>
</evidence>
<dbReference type="PROSITE" id="PS50811">
    <property type="entry name" value="WRKY"/>
    <property type="match status" value="2"/>
</dbReference>
<dbReference type="eggNOG" id="ENOG502QS6E">
    <property type="taxonomic scope" value="Eukaryota"/>
</dbReference>
<evidence type="ECO:0000259" key="8">
    <source>
        <dbReference type="PROSITE" id="PS50811"/>
    </source>
</evidence>
<dbReference type="SUPFAM" id="SSF118290">
    <property type="entry name" value="WRKY DNA-binding domain"/>
    <property type="match status" value="2"/>
</dbReference>
<evidence type="ECO:0000256" key="5">
    <source>
        <dbReference type="ARBA" id="ARBA00023163"/>
    </source>
</evidence>
<comment type="subcellular location">
    <subcellularLocation>
        <location evidence="1">Nucleus</location>
    </subcellularLocation>
</comment>
<dbReference type="GO" id="GO:0003700">
    <property type="term" value="F:DNA-binding transcription factor activity"/>
    <property type="evidence" value="ECO:0007669"/>
    <property type="project" value="InterPro"/>
</dbReference>
<feature type="compositionally biased region" description="Polar residues" evidence="7">
    <location>
        <begin position="374"/>
        <end position="399"/>
    </location>
</feature>
<dbReference type="AlphaFoldDB" id="A0A1U7W462"/>
<dbReference type="InterPro" id="IPR036576">
    <property type="entry name" value="WRKY_dom_sf"/>
</dbReference>
<gene>
    <name evidence="10" type="primary">LOC104223630</name>
</gene>
<dbReference type="InterPro" id="IPR044810">
    <property type="entry name" value="WRKY_plant"/>
</dbReference>
<keyword evidence="2" id="KW-0677">Repeat</keyword>
<keyword evidence="6" id="KW-0539">Nucleus</keyword>
<dbReference type="GO" id="GO:0043565">
    <property type="term" value="F:sequence-specific DNA binding"/>
    <property type="evidence" value="ECO:0007669"/>
    <property type="project" value="InterPro"/>
</dbReference>
<evidence type="ECO:0000256" key="7">
    <source>
        <dbReference type="SAM" id="MobiDB-lite"/>
    </source>
</evidence>
<evidence type="ECO:0000313" key="10">
    <source>
        <dbReference type="RefSeq" id="XP_009773393.1"/>
    </source>
</evidence>
<feature type="compositionally biased region" description="Basic and acidic residues" evidence="7">
    <location>
        <begin position="356"/>
        <end position="366"/>
    </location>
</feature>
<dbReference type="PANTHER" id="PTHR31221:SF90">
    <property type="entry name" value="WRKY TRANSCRIPTION FACTOR 44"/>
    <property type="match status" value="1"/>
</dbReference>
<evidence type="ECO:0000256" key="4">
    <source>
        <dbReference type="ARBA" id="ARBA00023125"/>
    </source>
</evidence>
<dbReference type="KEGG" id="nsy:104223630"/>
<dbReference type="RefSeq" id="XP_009773393.1">
    <property type="nucleotide sequence ID" value="XM_009775091.1"/>
</dbReference>
<dbReference type="InterPro" id="IPR003657">
    <property type="entry name" value="WRKY_dom"/>
</dbReference>
<dbReference type="FunFam" id="2.20.25.80:FF:000006">
    <property type="entry name" value="WRKY transcription factor"/>
    <property type="match status" value="2"/>
</dbReference>
<dbReference type="Pfam" id="PF03106">
    <property type="entry name" value="WRKY"/>
    <property type="match status" value="2"/>
</dbReference>
<dbReference type="GO" id="GO:0005634">
    <property type="term" value="C:nucleus"/>
    <property type="evidence" value="ECO:0007669"/>
    <property type="project" value="UniProtKB-SubCell"/>
</dbReference>
<feature type="region of interest" description="Disordered" evidence="7">
    <location>
        <begin position="347"/>
        <end position="401"/>
    </location>
</feature>
<dbReference type="STRING" id="4096.A0A1U7W462"/>
<dbReference type="GeneID" id="104223630"/>
<feature type="domain" description="WRKY" evidence="8">
    <location>
        <begin position="396"/>
        <end position="461"/>
    </location>
</feature>
<dbReference type="Gene3D" id="2.20.25.80">
    <property type="entry name" value="WRKY domain"/>
    <property type="match status" value="2"/>
</dbReference>
<proteinExistence type="predicted"/>
<feature type="compositionally biased region" description="Low complexity" evidence="7">
    <location>
        <begin position="467"/>
        <end position="477"/>
    </location>
</feature>
<feature type="domain" description="WRKY" evidence="8">
    <location>
        <begin position="210"/>
        <end position="267"/>
    </location>
</feature>
<reference evidence="10" key="2">
    <citation type="submission" date="2025-08" db="UniProtKB">
        <authorList>
            <consortium name="RefSeq"/>
        </authorList>
    </citation>
    <scope>IDENTIFICATION</scope>
    <source>
        <tissue evidence="10">Leaf</tissue>
    </source>
</reference>
<reference evidence="9" key="1">
    <citation type="journal article" date="2013" name="Genome Biol.">
        <title>Reference genomes and transcriptomes of Nicotiana sylvestris and Nicotiana tomentosiformis.</title>
        <authorList>
            <person name="Sierro N."/>
            <person name="Battey J.N."/>
            <person name="Ouadi S."/>
            <person name="Bovet L."/>
            <person name="Goepfert S."/>
            <person name="Bakaher N."/>
            <person name="Peitsch M.C."/>
            <person name="Ivanov N.V."/>
        </authorList>
    </citation>
    <scope>NUCLEOTIDE SEQUENCE [LARGE SCALE GENOMIC DNA]</scope>
</reference>
<organism evidence="9 10">
    <name type="scientific">Nicotiana sylvestris</name>
    <name type="common">Wood tobacco</name>
    <name type="synonym">South American tobacco</name>
    <dbReference type="NCBI Taxonomy" id="4096"/>
    <lineage>
        <taxon>Eukaryota</taxon>
        <taxon>Viridiplantae</taxon>
        <taxon>Streptophyta</taxon>
        <taxon>Embryophyta</taxon>
        <taxon>Tracheophyta</taxon>
        <taxon>Spermatophyta</taxon>
        <taxon>Magnoliopsida</taxon>
        <taxon>eudicotyledons</taxon>
        <taxon>Gunneridae</taxon>
        <taxon>Pentapetalae</taxon>
        <taxon>asterids</taxon>
        <taxon>lamiids</taxon>
        <taxon>Solanales</taxon>
        <taxon>Solanaceae</taxon>
        <taxon>Nicotianoideae</taxon>
        <taxon>Nicotianeae</taxon>
        <taxon>Nicotiana</taxon>
    </lineage>
</organism>
<feature type="region of interest" description="Disordered" evidence="7">
    <location>
        <begin position="260"/>
        <end position="299"/>
    </location>
</feature>
<dbReference type="PANTHER" id="PTHR31221">
    <property type="entry name" value="WRKY TRANSCRIPTION FACTOR PROTEIN 1-RELATED"/>
    <property type="match status" value="1"/>
</dbReference>